<comment type="caution">
    <text evidence="2">The sequence shown here is derived from an EMBL/GenBank/DDBJ whole genome shotgun (WGS) entry which is preliminary data.</text>
</comment>
<feature type="region of interest" description="Disordered" evidence="1">
    <location>
        <begin position="1"/>
        <end position="25"/>
    </location>
</feature>
<gene>
    <name evidence="2" type="ORF">EBN88_05350</name>
</gene>
<reference evidence="2 3" key="1">
    <citation type="submission" date="2018-10" db="EMBL/GenBank/DDBJ databases">
        <title>Isolation, diversity and antifungal activity of actinobacteria from wheat.</title>
        <authorList>
            <person name="Han C."/>
        </authorList>
    </citation>
    <scope>NUCLEOTIDE SEQUENCE [LARGE SCALE GENOMIC DNA]</scope>
    <source>
        <strain evidence="2 3">NEAU-YY642</strain>
    </source>
</reference>
<dbReference type="AlphaFoldDB" id="A0A3M2M439"/>
<dbReference type="Proteomes" id="UP000278673">
    <property type="component" value="Unassembled WGS sequence"/>
</dbReference>
<dbReference type="EMBL" id="RFFJ01000016">
    <property type="protein sequence ID" value="RMI44427.1"/>
    <property type="molecule type" value="Genomic_DNA"/>
</dbReference>
<evidence type="ECO:0000256" key="1">
    <source>
        <dbReference type="SAM" id="MobiDB-lite"/>
    </source>
</evidence>
<evidence type="ECO:0000313" key="2">
    <source>
        <dbReference type="EMBL" id="RMI44427.1"/>
    </source>
</evidence>
<accession>A0A3M2M439</accession>
<evidence type="ECO:0000313" key="3">
    <source>
        <dbReference type="Proteomes" id="UP000278673"/>
    </source>
</evidence>
<proteinExistence type="predicted"/>
<sequence>MFHPADTERSVDPEELERQAEQAGPVERVELLTRAVGAARNPLERLRLLMLVSDAAGRAAHHVAGKARDGAGMPEGRC</sequence>
<keyword evidence="3" id="KW-1185">Reference proteome</keyword>
<feature type="compositionally biased region" description="Basic and acidic residues" evidence="1">
    <location>
        <begin position="1"/>
        <end position="20"/>
    </location>
</feature>
<protein>
    <submittedName>
        <fullName evidence="2">Uncharacterized protein</fullName>
    </submittedName>
</protein>
<name>A0A3M2M439_9ACTN</name>
<organism evidence="2 3">
    <name type="scientific">Streptomyces triticirhizae</name>
    <dbReference type="NCBI Taxonomy" id="2483353"/>
    <lineage>
        <taxon>Bacteria</taxon>
        <taxon>Bacillati</taxon>
        <taxon>Actinomycetota</taxon>
        <taxon>Actinomycetes</taxon>
        <taxon>Kitasatosporales</taxon>
        <taxon>Streptomycetaceae</taxon>
        <taxon>Streptomyces</taxon>
    </lineage>
</organism>